<protein>
    <submittedName>
        <fullName evidence="2">Uncharacterized protein</fullName>
    </submittedName>
</protein>
<feature type="compositionally biased region" description="Acidic residues" evidence="1">
    <location>
        <begin position="364"/>
        <end position="396"/>
    </location>
</feature>
<feature type="compositionally biased region" description="Basic and acidic residues" evidence="1">
    <location>
        <begin position="438"/>
        <end position="449"/>
    </location>
</feature>
<dbReference type="EMBL" id="CAMXCT010003596">
    <property type="protein sequence ID" value="CAI4005292.1"/>
    <property type="molecule type" value="Genomic_DNA"/>
</dbReference>
<feature type="compositionally biased region" description="Acidic residues" evidence="1">
    <location>
        <begin position="327"/>
        <end position="352"/>
    </location>
</feature>
<feature type="compositionally biased region" description="Polar residues" evidence="1">
    <location>
        <begin position="256"/>
        <end position="270"/>
    </location>
</feature>
<dbReference type="AlphaFoldDB" id="A0A9P1GA23"/>
<feature type="compositionally biased region" description="Basic and acidic residues" evidence="1">
    <location>
        <begin position="156"/>
        <end position="182"/>
    </location>
</feature>
<name>A0A9P1GA23_9DINO</name>
<feature type="region of interest" description="Disordered" evidence="1">
    <location>
        <begin position="315"/>
        <end position="457"/>
    </location>
</feature>
<organism evidence="2">
    <name type="scientific">Cladocopium goreaui</name>
    <dbReference type="NCBI Taxonomy" id="2562237"/>
    <lineage>
        <taxon>Eukaryota</taxon>
        <taxon>Sar</taxon>
        <taxon>Alveolata</taxon>
        <taxon>Dinophyceae</taxon>
        <taxon>Suessiales</taxon>
        <taxon>Symbiodiniaceae</taxon>
        <taxon>Cladocopium</taxon>
    </lineage>
</organism>
<feature type="compositionally biased region" description="Acidic residues" evidence="1">
    <location>
        <begin position="404"/>
        <end position="423"/>
    </location>
</feature>
<gene>
    <name evidence="2" type="ORF">C1SCF055_LOCUS31029</name>
</gene>
<feature type="region of interest" description="Disordered" evidence="1">
    <location>
        <begin position="1"/>
        <end position="278"/>
    </location>
</feature>
<reference evidence="3 4" key="2">
    <citation type="submission" date="2024-05" db="EMBL/GenBank/DDBJ databases">
        <authorList>
            <person name="Chen Y."/>
            <person name="Shah S."/>
            <person name="Dougan E. K."/>
            <person name="Thang M."/>
            <person name="Chan C."/>
        </authorList>
    </citation>
    <scope>NUCLEOTIDE SEQUENCE [LARGE SCALE GENOMIC DNA]</scope>
</reference>
<accession>A0A9P1GA23</accession>
<evidence type="ECO:0000313" key="2">
    <source>
        <dbReference type="EMBL" id="CAI4005292.1"/>
    </source>
</evidence>
<evidence type="ECO:0000313" key="4">
    <source>
        <dbReference type="Proteomes" id="UP001152797"/>
    </source>
</evidence>
<dbReference type="EMBL" id="CAMXCT020003596">
    <property type="protein sequence ID" value="CAL1158667.1"/>
    <property type="molecule type" value="Genomic_DNA"/>
</dbReference>
<dbReference type="Proteomes" id="UP001152797">
    <property type="component" value="Unassembled WGS sequence"/>
</dbReference>
<comment type="caution">
    <text evidence="2">The sequence shown here is derived from an EMBL/GenBank/DDBJ whole genome shotgun (WGS) entry which is preliminary data.</text>
</comment>
<proteinExistence type="predicted"/>
<feature type="compositionally biased region" description="Basic and acidic residues" evidence="1">
    <location>
        <begin position="76"/>
        <end position="145"/>
    </location>
</feature>
<dbReference type="EMBL" id="CAMXCT030003596">
    <property type="protein sequence ID" value="CAL4792604.1"/>
    <property type="molecule type" value="Genomic_DNA"/>
</dbReference>
<sequence length="1052" mass="117950">MALKKPGKAPNAGLPQVRKSALKVPSVRKDAPTSKQASTEQPAGKLKAEVLKRATAANATAGTSQKESQPKVGKKTKPEERTGKKTKPKERTEKKTKSEERGAKKTKPEERTEKKVTPEGRTEKKKPEERNETDRKKAQADDQKKLPPGQTQTADGNKKEGKKEADPKKAPQKGKEKVEEKKPARKAGVVEAECAPGTSSSSFSKKPRVEKHEGRKAEQTEKLKTLAAQLEKSSKPTVKAPTTPPAKRFRMKLPANSVTTDASSARYKTSSNKEKAEAAMAKKLKGSLEQCVKEAEARAEEDGQQMLMLLDEICGEADKENTAPACNEEEASMDEAASDPPDSDDEDQEEEENQKKQEAGQGEADLEEQEEEEEEEADTEAEEEEEQEEAEEQVDGEGDKSETGGDESQEEEESEEESEEDDKESDKDTGANDTEMTGDQKEGKEKGTELVEAVKNTQRNSSFAEHIKAGGFPQELQAMLKRKKTDLFGLWIDFNEDWDRVGAEVERTRETSNLSRKEWEAVQAKTLKSQMSQEKFDDLVKKRKESGLYYQDDDYPNDELDRETWYYMPKGRLLRQDDKTADSLKVKGTKKLDDQMFRALTGEEGPLPCGALPAVRAQSEAGQKAILKALDDEGKEVVKQKKPPKKATGDAEPVVPKTVLESRAQCIQIPHLRALELFRLYSKNFSKDVQHPNLIQQLPASAAPREAKVKLVQVLDESTKARSKYIQLQGTEFADQLAHELKRHADAMEQLYAVLKAEVNKTKPSDSLLTDVLSRIQKKQDWYAKAEVEKDEDPLAVEASVLLPHEVFGALHDMGSAKVREGVNKTLAELVAWSLRCAAEGRYPDRGFYGEEFPKNTYRSSRCGKPIADGHKLLYMTFKSDLKARMQCHLMKNYYRIANNTSTSFYKIGSDFFLRPFVQEDPLLQLLAACAHSLARAQDLMDESGLVLSPEDAAEISRMLHLHLRSTEFLAAHCWQHGVMAFKMRPKHHYIWHVAMDVAKTRLNPRLHHVWSDEKFLGCIKKVACRCHGATVQKRAIERYLIALSTFLAKKA</sequence>
<reference evidence="2" key="1">
    <citation type="submission" date="2022-10" db="EMBL/GenBank/DDBJ databases">
        <authorList>
            <person name="Chen Y."/>
            <person name="Dougan E. K."/>
            <person name="Chan C."/>
            <person name="Rhodes N."/>
            <person name="Thang M."/>
        </authorList>
    </citation>
    <scope>NUCLEOTIDE SEQUENCE</scope>
</reference>
<evidence type="ECO:0000313" key="3">
    <source>
        <dbReference type="EMBL" id="CAL4792604.1"/>
    </source>
</evidence>
<evidence type="ECO:0000256" key="1">
    <source>
        <dbReference type="SAM" id="MobiDB-lite"/>
    </source>
</evidence>
<keyword evidence="4" id="KW-1185">Reference proteome</keyword>
<feature type="compositionally biased region" description="Basic and acidic residues" evidence="1">
    <location>
        <begin position="210"/>
        <end position="224"/>
    </location>
</feature>
<feature type="compositionally biased region" description="Polar residues" evidence="1">
    <location>
        <begin position="57"/>
        <end position="67"/>
    </location>
</feature>
<dbReference type="OrthoDB" id="417446at2759"/>